<organism evidence="3 4">
    <name type="scientific">Triparma columacea</name>
    <dbReference type="NCBI Taxonomy" id="722753"/>
    <lineage>
        <taxon>Eukaryota</taxon>
        <taxon>Sar</taxon>
        <taxon>Stramenopiles</taxon>
        <taxon>Ochrophyta</taxon>
        <taxon>Bolidophyceae</taxon>
        <taxon>Parmales</taxon>
        <taxon>Triparmaceae</taxon>
        <taxon>Triparma</taxon>
    </lineage>
</organism>
<protein>
    <recommendedName>
        <fullName evidence="2">NADP-dependent oxidoreductase domain-containing protein</fullName>
    </recommendedName>
</protein>
<gene>
    <name evidence="3" type="ORF">TrCOL_g659</name>
</gene>
<dbReference type="SUPFAM" id="SSF51430">
    <property type="entry name" value="NAD(P)-linked oxidoreductase"/>
    <property type="match status" value="1"/>
</dbReference>
<dbReference type="PANTHER" id="PTHR43364">
    <property type="entry name" value="NADH-SPECIFIC METHYLGLYOXAL REDUCTASE-RELATED"/>
    <property type="match status" value="1"/>
</dbReference>
<evidence type="ECO:0000313" key="3">
    <source>
        <dbReference type="EMBL" id="GMI45951.1"/>
    </source>
</evidence>
<sequence length="334" mass="36961">MTFGWEQASSVVTQRIATEMVKTFVASGGTLVDTARIYSGGSCEAMVNEACKDLDVLVGTKAHPSQSLASDSGLSLPGLEKQFETSSDNLPDCFPLHEYYLHQPDPESDLLDSLRYVDGLIKSGKVKKLGLSNYNVNEVKRAFSLCDSHGLTPPSVYQGLMNPLNRMVEAELLPFLRSRGCSFVAYNPLAAGLLTGKHMEGTEVLEGRFKDNQNYLPRFYTEGNFRALSRIREACEAANISMVEGSYLWLLRHSALGENDGVLLGASSIAQLESNLKACERAKREVLPEEVRVAFEEAWEVTKTENPFKYWRAFSRDMPGGESMDQGEAYAVKK</sequence>
<name>A0A9W7GJM9_9STRA</name>
<keyword evidence="1" id="KW-0560">Oxidoreductase</keyword>
<dbReference type="InterPro" id="IPR036812">
    <property type="entry name" value="NAD(P)_OxRdtase_dom_sf"/>
</dbReference>
<keyword evidence="4" id="KW-1185">Reference proteome</keyword>
<dbReference type="AlphaFoldDB" id="A0A9W7GJM9"/>
<feature type="domain" description="NADP-dependent oxidoreductase" evidence="2">
    <location>
        <begin position="2"/>
        <end position="281"/>
    </location>
</feature>
<evidence type="ECO:0000313" key="4">
    <source>
        <dbReference type="Proteomes" id="UP001165065"/>
    </source>
</evidence>
<dbReference type="InterPro" id="IPR050523">
    <property type="entry name" value="AKR_Detox_Biosynth"/>
</dbReference>
<dbReference type="Pfam" id="PF00248">
    <property type="entry name" value="Aldo_ket_red"/>
    <property type="match status" value="1"/>
</dbReference>
<dbReference type="PANTHER" id="PTHR43364:SF4">
    <property type="entry name" value="NAD(P)-LINKED OXIDOREDUCTASE SUPERFAMILY PROTEIN"/>
    <property type="match status" value="1"/>
</dbReference>
<evidence type="ECO:0000259" key="2">
    <source>
        <dbReference type="Pfam" id="PF00248"/>
    </source>
</evidence>
<dbReference type="EMBL" id="BRYA01000273">
    <property type="protein sequence ID" value="GMI45951.1"/>
    <property type="molecule type" value="Genomic_DNA"/>
</dbReference>
<dbReference type="OrthoDB" id="2310150at2759"/>
<comment type="caution">
    <text evidence="3">The sequence shown here is derived from an EMBL/GenBank/DDBJ whole genome shotgun (WGS) entry which is preliminary data.</text>
</comment>
<evidence type="ECO:0000256" key="1">
    <source>
        <dbReference type="ARBA" id="ARBA00023002"/>
    </source>
</evidence>
<reference evidence="4" key="1">
    <citation type="journal article" date="2023" name="Commun. Biol.">
        <title>Genome analysis of Parmales, the sister group of diatoms, reveals the evolutionary specialization of diatoms from phago-mixotrophs to photoautotrophs.</title>
        <authorList>
            <person name="Ban H."/>
            <person name="Sato S."/>
            <person name="Yoshikawa S."/>
            <person name="Yamada K."/>
            <person name="Nakamura Y."/>
            <person name="Ichinomiya M."/>
            <person name="Sato N."/>
            <person name="Blanc-Mathieu R."/>
            <person name="Endo H."/>
            <person name="Kuwata A."/>
            <person name="Ogata H."/>
        </authorList>
    </citation>
    <scope>NUCLEOTIDE SEQUENCE [LARGE SCALE GENOMIC DNA]</scope>
</reference>
<dbReference type="Proteomes" id="UP001165065">
    <property type="component" value="Unassembled WGS sequence"/>
</dbReference>
<dbReference type="Gene3D" id="3.20.20.100">
    <property type="entry name" value="NADP-dependent oxidoreductase domain"/>
    <property type="match status" value="1"/>
</dbReference>
<accession>A0A9W7GJM9</accession>
<dbReference type="GO" id="GO:0016491">
    <property type="term" value="F:oxidoreductase activity"/>
    <property type="evidence" value="ECO:0007669"/>
    <property type="project" value="UniProtKB-KW"/>
</dbReference>
<dbReference type="InterPro" id="IPR023210">
    <property type="entry name" value="NADP_OxRdtase_dom"/>
</dbReference>
<proteinExistence type="predicted"/>